<dbReference type="NCBIfam" id="TIGR00254">
    <property type="entry name" value="GGDEF"/>
    <property type="match status" value="1"/>
</dbReference>
<dbReference type="SMART" id="SM00267">
    <property type="entry name" value="GGDEF"/>
    <property type="match status" value="1"/>
</dbReference>
<dbReference type="SUPFAM" id="SSF55785">
    <property type="entry name" value="PYP-like sensor domain (PAS domain)"/>
    <property type="match status" value="2"/>
</dbReference>
<dbReference type="Pfam" id="PF00990">
    <property type="entry name" value="GGDEF"/>
    <property type="match status" value="1"/>
</dbReference>
<keyword evidence="5" id="KW-1185">Reference proteome</keyword>
<dbReference type="InterPro" id="IPR000014">
    <property type="entry name" value="PAS"/>
</dbReference>
<evidence type="ECO:0000259" key="1">
    <source>
        <dbReference type="PROSITE" id="PS50112"/>
    </source>
</evidence>
<dbReference type="CDD" id="cd01948">
    <property type="entry name" value="EAL"/>
    <property type="match status" value="1"/>
</dbReference>
<evidence type="ECO:0000313" key="4">
    <source>
        <dbReference type="EMBL" id="MEI4551435.1"/>
    </source>
</evidence>
<dbReference type="Pfam" id="PF13426">
    <property type="entry name" value="PAS_9"/>
    <property type="match status" value="2"/>
</dbReference>
<dbReference type="Pfam" id="PF00563">
    <property type="entry name" value="EAL"/>
    <property type="match status" value="1"/>
</dbReference>
<dbReference type="NCBIfam" id="TIGR00229">
    <property type="entry name" value="sensory_box"/>
    <property type="match status" value="2"/>
</dbReference>
<dbReference type="PROSITE" id="PS50112">
    <property type="entry name" value="PAS"/>
    <property type="match status" value="2"/>
</dbReference>
<dbReference type="Gene3D" id="3.30.70.270">
    <property type="match status" value="1"/>
</dbReference>
<evidence type="ECO:0000259" key="3">
    <source>
        <dbReference type="PROSITE" id="PS50887"/>
    </source>
</evidence>
<proteinExistence type="predicted"/>
<feature type="domain" description="GGDEF" evidence="3">
    <location>
        <begin position="281"/>
        <end position="414"/>
    </location>
</feature>
<dbReference type="Gene3D" id="3.20.20.450">
    <property type="entry name" value="EAL domain"/>
    <property type="match status" value="1"/>
</dbReference>
<dbReference type="SMART" id="SM00091">
    <property type="entry name" value="PAS"/>
    <property type="match status" value="2"/>
</dbReference>
<dbReference type="CDD" id="cd00130">
    <property type="entry name" value="PAS"/>
    <property type="match status" value="2"/>
</dbReference>
<dbReference type="SUPFAM" id="SSF141868">
    <property type="entry name" value="EAL domain-like"/>
    <property type="match status" value="1"/>
</dbReference>
<dbReference type="InterPro" id="IPR035965">
    <property type="entry name" value="PAS-like_dom_sf"/>
</dbReference>
<sequence length="681" mass="76962">MKDYGQGDISLNLLVDRMLDGFWLVNEHGVILDVNEQYLLLTGYSKEEVVGHLIEDFELFESNQDTKERLTKITELGSVRFESKHVTKSGEVVDVEVMASAVPNKDGLFFGLIRDIRVRKEYEAKLLLTNNIINQASDGILVTDSSGNIEYVNQSFTNITGYKSDEVIGKTPAMLSSGMQSASFYDQMWASLEKKGAWAGEVWNKKKTGDIYPEWLTINSLKSGKKTSHYIAHFNDLSESKRLTNQQEFLEFHDQLTGIANLKLFNQRLSIAQMLYEKQNVPYVIIMLDVSRFKTVNDALGHAAGDHILKEIAKRLAKRIRLSDTLARFSGNQFVILMSEQNVPQNIDKICQNIAAYFDEPFYFGTQNIKLSVNIGAAIFPEHSKEHNDILAYAEMAMYHAKKQQYDYIQLFNNQIKQALSTRNKLEEGLKTAIKRDQLTVYFQPQVNSATNEVFAIECLLRWQHPELGSISPDTFIPIAEESGLICEIGDWVMEQALTHVRQWLLSNIFDGTVAVNVSLAQFLNPNYLIGLRNLLSKTLVAANKVEIEVTESLFSNQDADHLAILKELNLIGFPIAIDDFGTGYSSLHRIKMMPVNTIKIDKCFIDNIETDVSDQTIVQAVVNIAKSIGLNVLAEGVETQGQVNKLAEIGCYYCQGYFYAKPQPIDSFPNWLAEFKNKSV</sequence>
<feature type="domain" description="EAL" evidence="2">
    <location>
        <begin position="423"/>
        <end position="677"/>
    </location>
</feature>
<dbReference type="Gene3D" id="3.30.450.20">
    <property type="entry name" value="PAS domain"/>
    <property type="match status" value="2"/>
</dbReference>
<dbReference type="PANTHER" id="PTHR44757:SF2">
    <property type="entry name" value="BIOFILM ARCHITECTURE MAINTENANCE PROTEIN MBAA"/>
    <property type="match status" value="1"/>
</dbReference>
<evidence type="ECO:0000313" key="5">
    <source>
        <dbReference type="Proteomes" id="UP001382455"/>
    </source>
</evidence>
<dbReference type="PANTHER" id="PTHR44757">
    <property type="entry name" value="DIGUANYLATE CYCLASE DGCP"/>
    <property type="match status" value="1"/>
</dbReference>
<reference evidence="4 5" key="1">
    <citation type="submission" date="2023-12" db="EMBL/GenBank/DDBJ databases">
        <title>Friends and Foes: Symbiotic and Algicidal bacterial influence on Karenia brevis blooms.</title>
        <authorList>
            <person name="Fei C."/>
            <person name="Mohamed A.R."/>
            <person name="Booker A."/>
            <person name="Arshad M."/>
            <person name="Klass S."/>
            <person name="Ahn S."/>
            <person name="Gilbert P.M."/>
            <person name="Heil C.A."/>
            <person name="Martinez J.M."/>
            <person name="Amin S.A."/>
        </authorList>
    </citation>
    <scope>NUCLEOTIDE SEQUENCE [LARGE SCALE GENOMIC DNA]</scope>
    <source>
        <strain evidence="4 5">CE15</strain>
    </source>
</reference>
<feature type="domain" description="PAS" evidence="1">
    <location>
        <begin position="7"/>
        <end position="77"/>
    </location>
</feature>
<dbReference type="CDD" id="cd01949">
    <property type="entry name" value="GGDEF"/>
    <property type="match status" value="1"/>
</dbReference>
<organism evidence="4 5">
    <name type="scientific">Pseudoalteromonas spongiae</name>
    <dbReference type="NCBI Taxonomy" id="298657"/>
    <lineage>
        <taxon>Bacteria</taxon>
        <taxon>Pseudomonadati</taxon>
        <taxon>Pseudomonadota</taxon>
        <taxon>Gammaproteobacteria</taxon>
        <taxon>Alteromonadales</taxon>
        <taxon>Pseudoalteromonadaceae</taxon>
        <taxon>Pseudoalteromonas</taxon>
    </lineage>
</organism>
<dbReference type="InterPro" id="IPR035919">
    <property type="entry name" value="EAL_sf"/>
</dbReference>
<dbReference type="InterPro" id="IPR001633">
    <property type="entry name" value="EAL_dom"/>
</dbReference>
<dbReference type="InterPro" id="IPR029787">
    <property type="entry name" value="Nucleotide_cyclase"/>
</dbReference>
<dbReference type="Proteomes" id="UP001382455">
    <property type="component" value="Unassembled WGS sequence"/>
</dbReference>
<dbReference type="InterPro" id="IPR000160">
    <property type="entry name" value="GGDEF_dom"/>
</dbReference>
<dbReference type="RefSeq" id="WP_336436413.1">
    <property type="nucleotide sequence ID" value="NZ_JBAWKS010000002.1"/>
</dbReference>
<dbReference type="InterPro" id="IPR043128">
    <property type="entry name" value="Rev_trsase/Diguanyl_cyclase"/>
</dbReference>
<protein>
    <submittedName>
        <fullName evidence="4">EAL domain-containing protein</fullName>
    </submittedName>
</protein>
<dbReference type="EMBL" id="JBAWKS010000002">
    <property type="protein sequence ID" value="MEI4551435.1"/>
    <property type="molecule type" value="Genomic_DNA"/>
</dbReference>
<dbReference type="PROSITE" id="PS50887">
    <property type="entry name" value="GGDEF"/>
    <property type="match status" value="1"/>
</dbReference>
<dbReference type="PROSITE" id="PS50883">
    <property type="entry name" value="EAL"/>
    <property type="match status" value="1"/>
</dbReference>
<accession>A0ABU8EWT1</accession>
<gene>
    <name evidence="4" type="ORF">WAE96_17295</name>
</gene>
<dbReference type="SUPFAM" id="SSF55073">
    <property type="entry name" value="Nucleotide cyclase"/>
    <property type="match status" value="1"/>
</dbReference>
<name>A0ABU8EWT1_9GAMM</name>
<dbReference type="SMART" id="SM00052">
    <property type="entry name" value="EAL"/>
    <property type="match status" value="1"/>
</dbReference>
<comment type="caution">
    <text evidence="4">The sequence shown here is derived from an EMBL/GenBank/DDBJ whole genome shotgun (WGS) entry which is preliminary data.</text>
</comment>
<dbReference type="InterPro" id="IPR052155">
    <property type="entry name" value="Biofilm_reg_signaling"/>
</dbReference>
<feature type="domain" description="PAS" evidence="1">
    <location>
        <begin position="132"/>
        <end position="171"/>
    </location>
</feature>
<evidence type="ECO:0000259" key="2">
    <source>
        <dbReference type="PROSITE" id="PS50883"/>
    </source>
</evidence>